<organism evidence="2 3">
    <name type="scientific">Mytilus galloprovincialis</name>
    <name type="common">Mediterranean mussel</name>
    <dbReference type="NCBI Taxonomy" id="29158"/>
    <lineage>
        <taxon>Eukaryota</taxon>
        <taxon>Metazoa</taxon>
        <taxon>Spiralia</taxon>
        <taxon>Lophotrochozoa</taxon>
        <taxon>Mollusca</taxon>
        <taxon>Bivalvia</taxon>
        <taxon>Autobranchia</taxon>
        <taxon>Pteriomorphia</taxon>
        <taxon>Mytilida</taxon>
        <taxon>Mytiloidea</taxon>
        <taxon>Mytilidae</taxon>
        <taxon>Mytilinae</taxon>
        <taxon>Mytilus</taxon>
    </lineage>
</organism>
<proteinExistence type="predicted"/>
<dbReference type="EMBL" id="UYJE01007165">
    <property type="protein sequence ID" value="VDI52341.1"/>
    <property type="molecule type" value="Genomic_DNA"/>
</dbReference>
<evidence type="ECO:0000313" key="2">
    <source>
        <dbReference type="EMBL" id="VDI52341.1"/>
    </source>
</evidence>
<evidence type="ECO:0000313" key="3">
    <source>
        <dbReference type="Proteomes" id="UP000596742"/>
    </source>
</evidence>
<protein>
    <submittedName>
        <fullName evidence="2">Uncharacterized protein</fullName>
    </submittedName>
</protein>
<sequence length="1047" mass="120043">MDNLVRLKYHTDPNPGESRSMQICTLPITLRGVPKDHIDVQQTWHTDHQCDQSDDCKCRQETNLHKEDVHTSLLSLSTEEETCMNQFRSMMTWGLDDLWRNIMNENKHLLVCGQEDSTQMDSALEDSFATLDIEDHMDDNIGRKSPDEIEEDNEMELSGEESDNTIDLDYEEPESNSSDYDQEENLEDILNELELSNIPDEDYEDLEQFFTPLDDSVDLTPIQENPDLDFEIQEQHITELTDDQLLNEIADISTNVMATDFDQNSTNNNSLITDKPDISYDRIAGSFGFKKYNPPTLLTRHPPPATGRDDDIVKLKEVLDDILIKTDKVGTNAAKSYRILFGADNKIGANLLKLMSMSSKYKIFIPEYPILHLKKSKINNICSGYKHAGIIQILKYMRDEEYNEWKKLISADHIEKASRYIRRLSIALRISFQVKFIQTLQQDQRKEVLSDLQQETNNWKNWELLYKDFLAESKRVNATFLLHYEMMEHCEEVSALSLAERIGGHQGYNLMLASVKLSLPFAFLNGASSYAAYTTQLLYEHCKCGVFYQNMKESLFTAPHKDSTLNFGLDTQREMDHRDALKAFRSGATMSSVMPRMSLIDSLNEAHDHSSKNKRLQKQGEALNDNTLGMAMNDKDFNYIIRISSLILRQGGLSTKKDDRILNVYSHPTVVLPEAILDANTKDVGQYLIWKYISTQGLFNLSKDDCPDVEKIDGPKEIIRKLKTSKGTTIQRVGKKLKDVTKKERDTKEIQRKKLVAKQTKLADQKSSEMNACQAILKPDCSKPKVQKSTGIQKALLHLLKEAIEKLDEVDGNEDMNMDKYFLFGQKTLPAYIVTLISHVTVEFAGVKFKTRAHDGKHYLKFVEDSIINKTISLMPKVKQMVICEEKYSFTPDHFKAATRTQRQVNKPLFPITHLKTNEEILSSTTFDKTSLVTTMEGKSLISTFIARNIEQLKFKRDIIIDIDSEYIMEHETDCPLGVQCLCEKYTTPIRYKFNHSPLSRNKIETLPCIKQRKGEAEMAQVDWLVEYVSDMEEGTACASIVTSGRH</sequence>
<accession>A0A8B6FNH0</accession>
<dbReference type="AlphaFoldDB" id="A0A8B6FNH0"/>
<feature type="compositionally biased region" description="Basic and acidic residues" evidence="1">
    <location>
        <begin position="138"/>
        <end position="147"/>
    </location>
</feature>
<dbReference type="OrthoDB" id="6151623at2759"/>
<feature type="compositionally biased region" description="Acidic residues" evidence="1">
    <location>
        <begin position="148"/>
        <end position="182"/>
    </location>
</feature>
<dbReference type="Proteomes" id="UP000596742">
    <property type="component" value="Unassembled WGS sequence"/>
</dbReference>
<reference evidence="2" key="1">
    <citation type="submission" date="2018-11" db="EMBL/GenBank/DDBJ databases">
        <authorList>
            <person name="Alioto T."/>
            <person name="Alioto T."/>
        </authorList>
    </citation>
    <scope>NUCLEOTIDE SEQUENCE</scope>
</reference>
<feature type="region of interest" description="Disordered" evidence="1">
    <location>
        <begin position="137"/>
        <end position="182"/>
    </location>
</feature>
<comment type="caution">
    <text evidence="2">The sequence shown here is derived from an EMBL/GenBank/DDBJ whole genome shotgun (WGS) entry which is preliminary data.</text>
</comment>
<keyword evidence="3" id="KW-1185">Reference proteome</keyword>
<evidence type="ECO:0000256" key="1">
    <source>
        <dbReference type="SAM" id="MobiDB-lite"/>
    </source>
</evidence>
<name>A0A8B6FNH0_MYTGA</name>
<gene>
    <name evidence="2" type="ORF">MGAL_10B036453</name>
</gene>